<reference evidence="3 4" key="1">
    <citation type="submission" date="2018-11" db="EMBL/GenBank/DDBJ databases">
        <title>Saccharopolyspora rhizosphaerae sp. nov., an actinomycete isolated from rhizosphere soil in Thailand.</title>
        <authorList>
            <person name="Intra B."/>
            <person name="Euanorasetr J."/>
            <person name="Take A."/>
            <person name="Inahashi Y."/>
            <person name="Mori M."/>
            <person name="Panbangred W."/>
            <person name="Matsumoto A."/>
        </authorList>
    </citation>
    <scope>NUCLEOTIDE SEQUENCE [LARGE SCALE GENOMIC DNA]</scope>
    <source>
        <strain evidence="3 4">H219</strain>
    </source>
</reference>
<dbReference type="EMBL" id="RSAA01000006">
    <property type="protein sequence ID" value="RRO18698.1"/>
    <property type="molecule type" value="Genomic_DNA"/>
</dbReference>
<feature type="compositionally biased region" description="Acidic residues" evidence="1">
    <location>
        <begin position="87"/>
        <end position="106"/>
    </location>
</feature>
<evidence type="ECO:0000256" key="2">
    <source>
        <dbReference type="SAM" id="SignalP"/>
    </source>
</evidence>
<gene>
    <name evidence="3" type="ORF">EIL87_06175</name>
</gene>
<organism evidence="3 4">
    <name type="scientific">Saccharopolyspora rhizosphaerae</name>
    <dbReference type="NCBI Taxonomy" id="2492662"/>
    <lineage>
        <taxon>Bacteria</taxon>
        <taxon>Bacillati</taxon>
        <taxon>Actinomycetota</taxon>
        <taxon>Actinomycetes</taxon>
        <taxon>Pseudonocardiales</taxon>
        <taxon>Pseudonocardiaceae</taxon>
        <taxon>Saccharopolyspora</taxon>
    </lineage>
</organism>
<name>A0A3R8P2M0_9PSEU</name>
<feature type="signal peptide" evidence="2">
    <location>
        <begin position="1"/>
        <end position="27"/>
    </location>
</feature>
<proteinExistence type="predicted"/>
<protein>
    <recommendedName>
        <fullName evidence="5">Secreted protein</fullName>
    </recommendedName>
</protein>
<dbReference type="AlphaFoldDB" id="A0A3R8P2M0"/>
<evidence type="ECO:0008006" key="5">
    <source>
        <dbReference type="Google" id="ProtNLM"/>
    </source>
</evidence>
<accession>A0A3R8P2M0</accession>
<feature type="region of interest" description="Disordered" evidence="1">
    <location>
        <begin position="70"/>
        <end position="106"/>
    </location>
</feature>
<sequence>MLNAKRVVAATVLGLPLLLAAPGMAMAAGDGSKGGHPADPSSWLQVQNQENATEQANKHESAIYQFNVGSGKPSAAVWNPQSNENTTDQEQEAEQEEERASDEGGN</sequence>
<keyword evidence="4" id="KW-1185">Reference proteome</keyword>
<evidence type="ECO:0000313" key="3">
    <source>
        <dbReference type="EMBL" id="RRO18698.1"/>
    </source>
</evidence>
<evidence type="ECO:0000313" key="4">
    <source>
        <dbReference type="Proteomes" id="UP000274515"/>
    </source>
</evidence>
<dbReference type="Proteomes" id="UP000274515">
    <property type="component" value="Unassembled WGS sequence"/>
</dbReference>
<evidence type="ECO:0000256" key="1">
    <source>
        <dbReference type="SAM" id="MobiDB-lite"/>
    </source>
</evidence>
<feature type="chain" id="PRO_5018693217" description="Secreted protein" evidence="2">
    <location>
        <begin position="28"/>
        <end position="106"/>
    </location>
</feature>
<comment type="caution">
    <text evidence="3">The sequence shown here is derived from an EMBL/GenBank/DDBJ whole genome shotgun (WGS) entry which is preliminary data.</text>
</comment>
<keyword evidence="2" id="KW-0732">Signal</keyword>
<dbReference type="RefSeq" id="WP_125089197.1">
    <property type="nucleotide sequence ID" value="NZ_RSAA01000006.1"/>
</dbReference>